<accession>A0A2V0NU70</accession>
<protein>
    <recommendedName>
        <fullName evidence="2">Amidohydrolase 3 domain-containing protein</fullName>
    </recommendedName>
</protein>
<name>A0A2V0NU70_9CHLO</name>
<dbReference type="InParanoid" id="A0A2V0NU70"/>
<dbReference type="Pfam" id="PF07969">
    <property type="entry name" value="Amidohydro_3"/>
    <property type="match status" value="1"/>
</dbReference>
<feature type="signal peptide" evidence="1">
    <location>
        <begin position="1"/>
        <end position="28"/>
    </location>
</feature>
<dbReference type="STRING" id="307507.A0A2V0NU70"/>
<dbReference type="InterPro" id="IPR032466">
    <property type="entry name" value="Metal_Hydrolase"/>
</dbReference>
<sequence>MPATPRAAARRSLALLTALVIFKAVALADPAATLYSGGPILTLAGKGPADSRAEALVAGGDGRIKYVGSLKGAEAAAGPGATRVDLAGRTLMPGLIDSHGHMLIYAHNSLNADLRDVKDIPELLGRLGKHAPNVPKGGWIEGQGYAPSLLKEQRHPTKEELDTVSTTVPMFIQDSSGHHGVVNSLMLKNLNVTADTPDPPGGLYYRKPGSREPDGHLAENAAIALYAKRPPLTKEQIRRGVASAVQVWVSNGFTTGNELGLGIQGDDPDVAATIVEERLLPIDLVIYVKASVAGVAAAKTAEIKAQHMASNYSTAGAGPRYLNRVRAEGLKFWLDGSIPTALLSQPYATPPPGETRKDYKGVQVDPTAEVDTAIQRHWKNGTLQIAFHVLGDAAVEIVLQSMEKAAKEQGPTTKRHAIQHAAMIRPDQVKRIAALGALPSFTSGSVYLLGDYILETWGREREGWLMPARSFLDLGVPITINTDYPAGAGPSLFLSLHDIVNRATKDGELVVGAAQRITPFEGLKAMTANGAYLHNEEKVKGTLEPGKLADFVILDKDPLAIDPKDLINIKVLETIKEGKTVYKRPADAPAVKAPALDAEQAGHWLGTNETAAADGLHPVPYTGPVKLSAEQGAAVGQLLATAAGPRRLLA</sequence>
<evidence type="ECO:0000259" key="2">
    <source>
        <dbReference type="Pfam" id="PF07969"/>
    </source>
</evidence>
<proteinExistence type="predicted"/>
<evidence type="ECO:0000256" key="1">
    <source>
        <dbReference type="SAM" id="SignalP"/>
    </source>
</evidence>
<feature type="domain" description="Amidohydrolase 3" evidence="2">
    <location>
        <begin position="84"/>
        <end position="582"/>
    </location>
</feature>
<evidence type="ECO:0000313" key="4">
    <source>
        <dbReference type="Proteomes" id="UP000247498"/>
    </source>
</evidence>
<feature type="chain" id="PRO_5015884670" description="Amidohydrolase 3 domain-containing protein" evidence="1">
    <location>
        <begin position="29"/>
        <end position="650"/>
    </location>
</feature>
<dbReference type="AlphaFoldDB" id="A0A2V0NU70"/>
<dbReference type="PANTHER" id="PTHR22642:SF2">
    <property type="entry name" value="PROTEIN LONG AFTER FAR-RED 3"/>
    <property type="match status" value="1"/>
</dbReference>
<reference evidence="3 4" key="1">
    <citation type="journal article" date="2018" name="Sci. Rep.">
        <title>Raphidocelis subcapitata (=Pseudokirchneriella subcapitata) provides an insight into genome evolution and environmental adaptations in the Sphaeropleales.</title>
        <authorList>
            <person name="Suzuki S."/>
            <person name="Yamaguchi H."/>
            <person name="Nakajima N."/>
            <person name="Kawachi M."/>
        </authorList>
    </citation>
    <scope>NUCLEOTIDE SEQUENCE [LARGE SCALE GENOMIC DNA]</scope>
    <source>
        <strain evidence="3 4">NIES-35</strain>
    </source>
</reference>
<dbReference type="SUPFAM" id="SSF51556">
    <property type="entry name" value="Metallo-dependent hydrolases"/>
    <property type="match status" value="1"/>
</dbReference>
<dbReference type="CDD" id="cd01300">
    <property type="entry name" value="YtcJ_like"/>
    <property type="match status" value="1"/>
</dbReference>
<dbReference type="PANTHER" id="PTHR22642">
    <property type="entry name" value="IMIDAZOLONEPROPIONASE"/>
    <property type="match status" value="1"/>
</dbReference>
<dbReference type="Gene3D" id="3.10.310.70">
    <property type="match status" value="1"/>
</dbReference>
<gene>
    <name evidence="3" type="ORF">Rsub_03355</name>
</gene>
<organism evidence="3 4">
    <name type="scientific">Raphidocelis subcapitata</name>
    <dbReference type="NCBI Taxonomy" id="307507"/>
    <lineage>
        <taxon>Eukaryota</taxon>
        <taxon>Viridiplantae</taxon>
        <taxon>Chlorophyta</taxon>
        <taxon>core chlorophytes</taxon>
        <taxon>Chlorophyceae</taxon>
        <taxon>CS clade</taxon>
        <taxon>Sphaeropleales</taxon>
        <taxon>Selenastraceae</taxon>
        <taxon>Raphidocelis</taxon>
    </lineage>
</organism>
<dbReference type="EMBL" id="BDRX01000015">
    <property type="protein sequence ID" value="GBF90222.1"/>
    <property type="molecule type" value="Genomic_DNA"/>
</dbReference>
<dbReference type="Gene3D" id="3.20.20.140">
    <property type="entry name" value="Metal-dependent hydrolases"/>
    <property type="match status" value="1"/>
</dbReference>
<keyword evidence="4" id="KW-1185">Reference proteome</keyword>
<dbReference type="OrthoDB" id="3501663at2759"/>
<dbReference type="InterPro" id="IPR033932">
    <property type="entry name" value="YtcJ-like"/>
</dbReference>
<dbReference type="InterPro" id="IPR013108">
    <property type="entry name" value="Amidohydro_3"/>
</dbReference>
<keyword evidence="1" id="KW-0732">Signal</keyword>
<dbReference type="Gene3D" id="2.30.40.10">
    <property type="entry name" value="Urease, subunit C, domain 1"/>
    <property type="match status" value="1"/>
</dbReference>
<dbReference type="InterPro" id="IPR011059">
    <property type="entry name" value="Metal-dep_hydrolase_composite"/>
</dbReference>
<dbReference type="GO" id="GO:0016810">
    <property type="term" value="F:hydrolase activity, acting on carbon-nitrogen (but not peptide) bonds"/>
    <property type="evidence" value="ECO:0007669"/>
    <property type="project" value="InterPro"/>
</dbReference>
<evidence type="ECO:0000313" key="3">
    <source>
        <dbReference type="EMBL" id="GBF90222.1"/>
    </source>
</evidence>
<dbReference type="SUPFAM" id="SSF51338">
    <property type="entry name" value="Composite domain of metallo-dependent hydrolases"/>
    <property type="match status" value="1"/>
</dbReference>
<dbReference type="Proteomes" id="UP000247498">
    <property type="component" value="Unassembled WGS sequence"/>
</dbReference>
<comment type="caution">
    <text evidence="3">The sequence shown here is derived from an EMBL/GenBank/DDBJ whole genome shotgun (WGS) entry which is preliminary data.</text>
</comment>